<evidence type="ECO:0000313" key="3">
    <source>
        <dbReference type="Proteomes" id="UP001501468"/>
    </source>
</evidence>
<comment type="caution">
    <text evidence="2">The sequence shown here is derived from an EMBL/GenBank/DDBJ whole genome shotgun (WGS) entry which is preliminary data.</text>
</comment>
<organism evidence="2 3">
    <name type="scientific">Terrabacter ginsenosidimutans</name>
    <dbReference type="NCBI Taxonomy" id="490575"/>
    <lineage>
        <taxon>Bacteria</taxon>
        <taxon>Bacillati</taxon>
        <taxon>Actinomycetota</taxon>
        <taxon>Actinomycetes</taxon>
        <taxon>Micrococcales</taxon>
        <taxon>Intrasporangiaceae</taxon>
        <taxon>Terrabacter</taxon>
    </lineage>
</organism>
<dbReference type="SUPFAM" id="SSF56601">
    <property type="entry name" value="beta-lactamase/transpeptidase-like"/>
    <property type="match status" value="1"/>
</dbReference>
<reference evidence="3" key="1">
    <citation type="journal article" date="2019" name="Int. J. Syst. Evol. Microbiol.">
        <title>The Global Catalogue of Microorganisms (GCM) 10K type strain sequencing project: providing services to taxonomists for standard genome sequencing and annotation.</title>
        <authorList>
            <consortium name="The Broad Institute Genomics Platform"/>
            <consortium name="The Broad Institute Genome Sequencing Center for Infectious Disease"/>
            <person name="Wu L."/>
            <person name="Ma J."/>
        </authorList>
    </citation>
    <scope>NUCLEOTIDE SEQUENCE [LARGE SCALE GENOMIC DNA]</scope>
    <source>
        <strain evidence="3">JCM 17125</strain>
    </source>
</reference>
<gene>
    <name evidence="2" type="ORF">GCM10022399_00240</name>
</gene>
<evidence type="ECO:0000313" key="2">
    <source>
        <dbReference type="EMBL" id="GAA3688625.1"/>
    </source>
</evidence>
<dbReference type="Gene3D" id="3.40.710.10">
    <property type="entry name" value="DD-peptidase/beta-lactamase superfamily"/>
    <property type="match status" value="1"/>
</dbReference>
<protein>
    <recommendedName>
        <fullName evidence="1">Beta-lactamase-related domain-containing protein</fullName>
    </recommendedName>
</protein>
<feature type="domain" description="Beta-lactamase-related" evidence="1">
    <location>
        <begin position="34"/>
        <end position="309"/>
    </location>
</feature>
<accession>A0ABP7CH04</accession>
<dbReference type="EMBL" id="BAABDC010000001">
    <property type="protein sequence ID" value="GAA3688625.1"/>
    <property type="molecule type" value="Genomic_DNA"/>
</dbReference>
<dbReference type="InterPro" id="IPR012338">
    <property type="entry name" value="Beta-lactam/transpept-like"/>
</dbReference>
<name>A0ABP7CH04_9MICO</name>
<dbReference type="Proteomes" id="UP001501468">
    <property type="component" value="Unassembled WGS sequence"/>
</dbReference>
<dbReference type="Pfam" id="PF00144">
    <property type="entry name" value="Beta-lactamase"/>
    <property type="match status" value="1"/>
</dbReference>
<dbReference type="PANTHER" id="PTHR43283">
    <property type="entry name" value="BETA-LACTAMASE-RELATED"/>
    <property type="match status" value="1"/>
</dbReference>
<sequence>MSLPRSTPSAQGVDAAGIHAFVDVAERDRLGLHSLMVVRHGHVVAEGWWKPYAASRVHLAYSLSKTVTATAVAFLVQEGRLSLDDRVLDHFPELDRSAVADDWDDVRVRHCLSMTVGHEEDAWPHVFDRMSGSDFAESVDPADWVPRVFATTPTRTPGTVFAYNQVATYLLSVIVRRVAGEGVADALRPRLLAPLGLPDIPWHRDPLGRELGFTGAHLTTEAIASVAQLYLDRGRWEGRQLLPEAWVDEATRAFGPVNEDPGADEDWRRGYGYSFWMQRYGYRGDGAYGQFLIVLPEHDTVVAITAEQSRMQSTLDGLWEHVVPAIGSGGPGGSGTADGELAERLAGLEIPAMSGDALGPDYAEFSRADASDLAADYTAVSVTRDGPDHVLGLNRRGEWLRVPVGRGWWREGELVAGGATLPVVASGGWVDEDTFRGEVIAIESPHRFRIEARLRSSDADLTWRMVPLTGYDPLWLATRWAPA</sequence>
<dbReference type="RefSeq" id="WP_344939840.1">
    <property type="nucleotide sequence ID" value="NZ_BAABDC010000001.1"/>
</dbReference>
<evidence type="ECO:0000259" key="1">
    <source>
        <dbReference type="Pfam" id="PF00144"/>
    </source>
</evidence>
<keyword evidence="3" id="KW-1185">Reference proteome</keyword>
<dbReference type="PANTHER" id="PTHR43283:SF7">
    <property type="entry name" value="BETA-LACTAMASE-RELATED DOMAIN-CONTAINING PROTEIN"/>
    <property type="match status" value="1"/>
</dbReference>
<dbReference type="InterPro" id="IPR050789">
    <property type="entry name" value="Diverse_Enzym_Activities"/>
</dbReference>
<proteinExistence type="predicted"/>
<dbReference type="InterPro" id="IPR001466">
    <property type="entry name" value="Beta-lactam-related"/>
</dbReference>